<comment type="caution">
    <text evidence="2">The sequence shown here is derived from an EMBL/GenBank/DDBJ whole genome shotgun (WGS) entry which is preliminary data.</text>
</comment>
<gene>
    <name evidence="2" type="ORF">PENCOP_c010G04353</name>
</gene>
<protein>
    <submittedName>
        <fullName evidence="2">Uncharacterized protein</fullName>
    </submittedName>
</protein>
<feature type="region of interest" description="Disordered" evidence="1">
    <location>
        <begin position="178"/>
        <end position="197"/>
    </location>
</feature>
<proteinExistence type="predicted"/>
<accession>A0A1V6UFG0</accession>
<dbReference type="AlphaFoldDB" id="A0A1V6UFG0"/>
<name>A0A1V6UFG0_9EURO</name>
<feature type="compositionally biased region" description="Polar residues" evidence="1">
    <location>
        <begin position="188"/>
        <end position="197"/>
    </location>
</feature>
<evidence type="ECO:0000313" key="2">
    <source>
        <dbReference type="EMBL" id="OQE37176.1"/>
    </source>
</evidence>
<evidence type="ECO:0000313" key="3">
    <source>
        <dbReference type="Proteomes" id="UP000191500"/>
    </source>
</evidence>
<dbReference type="EMBL" id="MDDG01000010">
    <property type="protein sequence ID" value="OQE37176.1"/>
    <property type="molecule type" value="Genomic_DNA"/>
</dbReference>
<reference evidence="3" key="1">
    <citation type="journal article" date="2017" name="Nat. Microbiol.">
        <title>Global analysis of biosynthetic gene clusters reveals vast potential of secondary metabolite production in Penicillium species.</title>
        <authorList>
            <person name="Nielsen J.C."/>
            <person name="Grijseels S."/>
            <person name="Prigent S."/>
            <person name="Ji B."/>
            <person name="Dainat J."/>
            <person name="Nielsen K.F."/>
            <person name="Frisvad J.C."/>
            <person name="Workman M."/>
            <person name="Nielsen J."/>
        </authorList>
    </citation>
    <scope>NUCLEOTIDE SEQUENCE [LARGE SCALE GENOMIC DNA]</scope>
    <source>
        <strain evidence="3">IBT 31321</strain>
    </source>
</reference>
<organism evidence="2 3">
    <name type="scientific">Penicillium coprophilum</name>
    <dbReference type="NCBI Taxonomy" id="36646"/>
    <lineage>
        <taxon>Eukaryota</taxon>
        <taxon>Fungi</taxon>
        <taxon>Dikarya</taxon>
        <taxon>Ascomycota</taxon>
        <taxon>Pezizomycotina</taxon>
        <taxon>Eurotiomycetes</taxon>
        <taxon>Eurotiomycetidae</taxon>
        <taxon>Eurotiales</taxon>
        <taxon>Aspergillaceae</taxon>
        <taxon>Penicillium</taxon>
    </lineage>
</organism>
<sequence>MAHMIKTATPPTPPPTIAPRFEDAALGPLDEVLGGGAVIPVAPIAVDLLELAEAFEVVGFTGGIFEPADVSEVTEDAVREGTGVIVDRPVGKMVADSVEVDMEDVVVVLGVTSGNRPMNPAVVNESVDDLVGLVPESSSSPSSGQIPVVHGSLEQHPRKLPAVQTYHCFIPVQVFRSRGTRDPRDSGDSVSNSILKD</sequence>
<evidence type="ECO:0000256" key="1">
    <source>
        <dbReference type="SAM" id="MobiDB-lite"/>
    </source>
</evidence>
<dbReference type="Proteomes" id="UP000191500">
    <property type="component" value="Unassembled WGS sequence"/>
</dbReference>
<keyword evidence="3" id="KW-1185">Reference proteome</keyword>